<dbReference type="KEGG" id="moc:BB934_37075"/>
<dbReference type="InterPro" id="IPR023374">
    <property type="entry name" value="AttH-like_dom_sf"/>
</dbReference>
<dbReference type="OrthoDB" id="9770826at2"/>
<dbReference type="PANTHER" id="PTHR38591:SF1">
    <property type="entry name" value="BLL1000 PROTEIN"/>
    <property type="match status" value="1"/>
</dbReference>
<proteinExistence type="predicted"/>
<protein>
    <submittedName>
        <fullName evidence="3">Hydrolase</fullName>
    </submittedName>
</protein>
<dbReference type="AlphaFoldDB" id="A0A1B2EV37"/>
<dbReference type="Pfam" id="PF07143">
    <property type="entry name" value="CrtC"/>
    <property type="match status" value="1"/>
</dbReference>
<dbReference type="InterPro" id="IPR010791">
    <property type="entry name" value="AttH_dom"/>
</dbReference>
<evidence type="ECO:0000256" key="1">
    <source>
        <dbReference type="SAM" id="SignalP"/>
    </source>
</evidence>
<dbReference type="SUPFAM" id="SSF159245">
    <property type="entry name" value="AttH-like"/>
    <property type="match status" value="1"/>
</dbReference>
<accession>A0A1B2EV37</accession>
<dbReference type="RefSeq" id="WP_099514808.1">
    <property type="nucleotide sequence ID" value="NZ_CP016618.1"/>
</dbReference>
<feature type="domain" description="AttH" evidence="2">
    <location>
        <begin position="50"/>
        <end position="221"/>
    </location>
</feature>
<evidence type="ECO:0000313" key="3">
    <source>
        <dbReference type="EMBL" id="ANY83835.1"/>
    </source>
</evidence>
<reference evidence="3" key="1">
    <citation type="submission" date="2016-07" db="EMBL/GenBank/DDBJ databases">
        <title>Microvirga ossetica sp. nov. a new species of rhizobia isolated from root nodules of the legume species Vicia alpestris Steven originated from North Ossetia region in the Caucasus.</title>
        <authorList>
            <person name="Safronova V.I."/>
            <person name="Kuznetsova I.G."/>
            <person name="Sazanova A.L."/>
            <person name="Belimov A."/>
            <person name="Andronov E."/>
            <person name="Osledkin Y.S."/>
            <person name="Onishchuk O.P."/>
            <person name="Kurchak O.N."/>
            <person name="Shaposhnikov A.I."/>
            <person name="Willems A."/>
            <person name="Tikhonovich I.A."/>
        </authorList>
    </citation>
    <scope>NUCLEOTIDE SEQUENCE [LARGE SCALE GENOMIC DNA]</scope>
    <source>
        <strain evidence="3">V5/3M</strain>
        <plasmid evidence="3">unnamed3</plasmid>
    </source>
</reference>
<dbReference type="PANTHER" id="PTHR38591">
    <property type="entry name" value="HYDROLASE"/>
    <property type="match status" value="1"/>
</dbReference>
<dbReference type="GO" id="GO:0016787">
    <property type="term" value="F:hydrolase activity"/>
    <property type="evidence" value="ECO:0007669"/>
    <property type="project" value="UniProtKB-KW"/>
</dbReference>
<name>A0A1B2EV37_9HYPH</name>
<feature type="chain" id="PRO_5008536531" evidence="1">
    <location>
        <begin position="22"/>
        <end position="358"/>
    </location>
</feature>
<geneLocation type="plasmid" evidence="3">
    <name>unnamed3</name>
</geneLocation>
<dbReference type="Gene3D" id="2.40.370.10">
    <property type="entry name" value="AttH-like domain"/>
    <property type="match status" value="2"/>
</dbReference>
<dbReference type="EMBL" id="CP016618">
    <property type="protein sequence ID" value="ANY83835.1"/>
    <property type="molecule type" value="Genomic_DNA"/>
</dbReference>
<keyword evidence="1" id="KW-0732">Signal</keyword>
<gene>
    <name evidence="3" type="ORF">BB934_37075</name>
</gene>
<organism evidence="3">
    <name type="scientific">Microvirga ossetica</name>
    <dbReference type="NCBI Taxonomy" id="1882682"/>
    <lineage>
        <taxon>Bacteria</taxon>
        <taxon>Pseudomonadati</taxon>
        <taxon>Pseudomonadota</taxon>
        <taxon>Alphaproteobacteria</taxon>
        <taxon>Hyphomicrobiales</taxon>
        <taxon>Methylobacteriaceae</taxon>
        <taxon>Microvirga</taxon>
    </lineage>
</organism>
<keyword evidence="3" id="KW-0378">Hydrolase</keyword>
<keyword evidence="3" id="KW-0614">Plasmid</keyword>
<evidence type="ECO:0000259" key="2">
    <source>
        <dbReference type="Pfam" id="PF07143"/>
    </source>
</evidence>
<feature type="signal peptide" evidence="1">
    <location>
        <begin position="1"/>
        <end position="21"/>
    </location>
</feature>
<sequence length="358" mass="39756">MKTRLALTMLLLAAGWAVPVASPQPAYPVVTPGAEFRFPRDHGAHPDYRTEWWYFTGWLDAPDGRPIGFQITFFRSRPGIDPANPSAFAPRQIIFAHAALSDPARGRLIHDQRIARQGLGIAEAYEGDARIALLDWRFDRRAEGVFHVTARARDFALDLSFTPTQPVMLNGDRGYSRKGPRPEQASYYYSMPQLAVVGSVVRDGKRAAMTGRAWLDREWSSSYLPPDAVGWDWTGINFDDGAALMAFQVRGRDGQAVHAGGTLRRADGTQLLLAPEDVRFVPRRRWHSPQTGAAYPVEADFEIRLPEGTRRIRLTPLFDAQELDGRATGMPSYWEGLVSTPGGRGYLELTGYAGSLGL</sequence>
<dbReference type="Pfam" id="PF17186">
    <property type="entry name" value="Lipocalin_9"/>
    <property type="match status" value="1"/>
</dbReference>